<accession>A0ABD0QGZ7</accession>
<comment type="caution">
    <text evidence="14">The sequence shown here is derived from an EMBL/GenBank/DDBJ whole genome shotgun (WGS) entry which is preliminary data.</text>
</comment>
<dbReference type="Proteomes" id="UP001529510">
    <property type="component" value="Unassembled WGS sequence"/>
</dbReference>
<evidence type="ECO:0000256" key="1">
    <source>
        <dbReference type="ARBA" id="ARBA00004123"/>
    </source>
</evidence>
<keyword evidence="4" id="KW-0238">DNA-binding</keyword>
<proteinExistence type="inferred from homology"/>
<evidence type="ECO:0000256" key="2">
    <source>
        <dbReference type="ARBA" id="ARBA00008879"/>
    </source>
</evidence>
<dbReference type="GO" id="GO:0003677">
    <property type="term" value="F:DNA binding"/>
    <property type="evidence" value="ECO:0007669"/>
    <property type="project" value="UniProtKB-KW"/>
</dbReference>
<evidence type="ECO:0000256" key="11">
    <source>
        <dbReference type="ARBA" id="ARBA00030709"/>
    </source>
</evidence>
<dbReference type="GO" id="GO:0005634">
    <property type="term" value="C:nucleus"/>
    <property type="evidence" value="ECO:0007669"/>
    <property type="project" value="UniProtKB-SubCell"/>
</dbReference>
<dbReference type="EMBL" id="JAMKFB020000009">
    <property type="protein sequence ID" value="KAL0185187.1"/>
    <property type="molecule type" value="Genomic_DNA"/>
</dbReference>
<evidence type="ECO:0000256" key="4">
    <source>
        <dbReference type="ARBA" id="ARBA00023125"/>
    </source>
</evidence>
<evidence type="ECO:0000256" key="7">
    <source>
        <dbReference type="ARBA" id="ARBA00023163"/>
    </source>
</evidence>
<name>A0ABD0QGZ7_CIRMR</name>
<evidence type="ECO:0000313" key="14">
    <source>
        <dbReference type="EMBL" id="KAL0185187.1"/>
    </source>
</evidence>
<evidence type="ECO:0000256" key="5">
    <source>
        <dbReference type="ARBA" id="ARBA00023155"/>
    </source>
</evidence>
<keyword evidence="8" id="KW-0539">Nucleus</keyword>
<reference evidence="14 15" key="1">
    <citation type="submission" date="2024-05" db="EMBL/GenBank/DDBJ databases">
        <title>Genome sequencing and assembly of Indian major carp, Cirrhinus mrigala (Hamilton, 1822).</title>
        <authorList>
            <person name="Mohindra V."/>
            <person name="Chowdhury L.M."/>
            <person name="Lal K."/>
            <person name="Jena J.K."/>
        </authorList>
    </citation>
    <scope>NUCLEOTIDE SEQUENCE [LARGE SCALE GENOMIC DNA]</scope>
    <source>
        <strain evidence="14">CM1030</strain>
        <tissue evidence="14">Blood</tissue>
    </source>
</reference>
<evidence type="ECO:0000259" key="13">
    <source>
        <dbReference type="Pfam" id="PF19536"/>
    </source>
</evidence>
<dbReference type="Pfam" id="PF19536">
    <property type="entry name" value="POU2F1_C"/>
    <property type="match status" value="1"/>
</dbReference>
<organism evidence="14 15">
    <name type="scientific">Cirrhinus mrigala</name>
    <name type="common">Mrigala</name>
    <dbReference type="NCBI Taxonomy" id="683832"/>
    <lineage>
        <taxon>Eukaryota</taxon>
        <taxon>Metazoa</taxon>
        <taxon>Chordata</taxon>
        <taxon>Craniata</taxon>
        <taxon>Vertebrata</taxon>
        <taxon>Euteleostomi</taxon>
        <taxon>Actinopterygii</taxon>
        <taxon>Neopterygii</taxon>
        <taxon>Teleostei</taxon>
        <taxon>Ostariophysi</taxon>
        <taxon>Cypriniformes</taxon>
        <taxon>Cyprinidae</taxon>
        <taxon>Labeoninae</taxon>
        <taxon>Labeonini</taxon>
        <taxon>Cirrhinus</taxon>
    </lineage>
</organism>
<evidence type="ECO:0000256" key="9">
    <source>
        <dbReference type="ARBA" id="ARBA00026207"/>
    </source>
</evidence>
<dbReference type="AlphaFoldDB" id="A0ABD0QGZ7"/>
<keyword evidence="7" id="KW-0804">Transcription</keyword>
<sequence>GTLPITSLDGSGNLLFANTSAGSTPNLNLSLLASNPGPLVPPEPSTCTSPPMPIRALLPQQICPPPPLPRPLRPSESFTHSSPLLDPSPLS</sequence>
<keyword evidence="6" id="KW-0010">Activator</keyword>
<keyword evidence="3" id="KW-0805">Transcription regulation</keyword>
<evidence type="ECO:0000256" key="10">
    <source>
        <dbReference type="ARBA" id="ARBA00029620"/>
    </source>
</evidence>
<evidence type="ECO:0000256" key="3">
    <source>
        <dbReference type="ARBA" id="ARBA00023015"/>
    </source>
</evidence>
<protein>
    <recommendedName>
        <fullName evidence="9">POU domain, class 2, transcription factor 1</fullName>
    </recommendedName>
    <alternativeName>
        <fullName evidence="10">Octamer-binding protein 1</fullName>
    </alternativeName>
    <alternativeName>
        <fullName evidence="11">Octamer-binding transcription factor 1</fullName>
    </alternativeName>
</protein>
<evidence type="ECO:0000256" key="12">
    <source>
        <dbReference type="SAM" id="MobiDB-lite"/>
    </source>
</evidence>
<comment type="subcellular location">
    <subcellularLocation>
        <location evidence="1">Nucleus</location>
    </subcellularLocation>
</comment>
<feature type="non-terminal residue" evidence="14">
    <location>
        <position position="91"/>
    </location>
</feature>
<evidence type="ECO:0000313" key="15">
    <source>
        <dbReference type="Proteomes" id="UP001529510"/>
    </source>
</evidence>
<comment type="similarity">
    <text evidence="2">Belongs to the POU transcription factor family. Class-2 subfamily.</text>
</comment>
<feature type="domain" description="POU" evidence="13">
    <location>
        <begin position="1"/>
        <end position="39"/>
    </location>
</feature>
<evidence type="ECO:0000256" key="8">
    <source>
        <dbReference type="ARBA" id="ARBA00023242"/>
    </source>
</evidence>
<feature type="non-terminal residue" evidence="14">
    <location>
        <position position="1"/>
    </location>
</feature>
<evidence type="ECO:0000256" key="6">
    <source>
        <dbReference type="ARBA" id="ARBA00023159"/>
    </source>
</evidence>
<feature type="compositionally biased region" description="Pro residues" evidence="12">
    <location>
        <begin position="62"/>
        <end position="72"/>
    </location>
</feature>
<dbReference type="InterPro" id="IPR045703">
    <property type="entry name" value="POU2F1_C"/>
</dbReference>
<keyword evidence="15" id="KW-1185">Reference proteome</keyword>
<feature type="compositionally biased region" description="Low complexity" evidence="12">
    <location>
        <begin position="81"/>
        <end position="91"/>
    </location>
</feature>
<gene>
    <name evidence="14" type="ORF">M9458_020884</name>
</gene>
<keyword evidence="5" id="KW-0371">Homeobox</keyword>
<feature type="region of interest" description="Disordered" evidence="12">
    <location>
        <begin position="58"/>
        <end position="91"/>
    </location>
</feature>